<reference evidence="2 5" key="3">
    <citation type="submission" date="2016-04" db="EMBL/GenBank/DDBJ databases">
        <title>Complete genome sequence of Thermococcus chitonophagus type strain GC74.</title>
        <authorList>
            <person name="Oger P.M."/>
        </authorList>
    </citation>
    <scope>NUCLEOTIDE SEQUENCE [LARGE SCALE GENOMIC DNA]</scope>
    <source>
        <strain evidence="2 5">GC74</strain>
    </source>
</reference>
<dbReference type="InterPro" id="IPR011005">
    <property type="entry name" value="Dihydropteroate_synth-like_sf"/>
</dbReference>
<dbReference type="Pfam" id="PF00809">
    <property type="entry name" value="Pterin_bind"/>
    <property type="match status" value="1"/>
</dbReference>
<dbReference type="RefSeq" id="WP_068576011.1">
    <property type="nucleotide sequence ID" value="NZ_CP015193.1"/>
</dbReference>
<evidence type="ECO:0000313" key="2">
    <source>
        <dbReference type="EMBL" id="ASJ15805.1"/>
    </source>
</evidence>
<dbReference type="InterPro" id="IPR000489">
    <property type="entry name" value="Pterin-binding_dom"/>
</dbReference>
<dbReference type="Pfam" id="PF20123">
    <property type="entry name" value="DUF6513"/>
    <property type="match status" value="1"/>
</dbReference>
<feature type="domain" description="Pterin-binding" evidence="1">
    <location>
        <begin position="139"/>
        <end position="377"/>
    </location>
</feature>
<gene>
    <name evidence="2" type="ORF">A3L04_01315</name>
    <name evidence="3" type="ORF">CHITON_0258</name>
</gene>
<sequence length="509" mass="57483">MRILLVTGKLAEPIVRKYGKGCDVFVAPVTVAAFLTPRMIADYLEKAGVKGYDMILIPGLVKGSAKEIEDRVGIPTYKGPKNAIDLPAVLKAVREGFKLSREVPADELFSKDTLKRVEDVRNKTFNKRYIEKALKKPWNFLIGNLPVGLDFPTRILGEIIDAPKLTMDEIIQRAKYYLREGADIIDIGMISGETNVDFLDAIPEIREKVQVPISLDSLNPKELRKGIEVADLLLSIDWSTVEDLVTEKPVVLIPTHMKKGYFPTTPEERVKYLENLKEKAKELGYKNIILDPILEHYPNFGRSITTLYLYRERNPEDVLLSGVGNVTEMTDADSPGINAILAGLAGELKISLLLTTEASQKCKGSIRELRRGLDMILLGGLKDVGLSLLILKEKRRKEVKFEKARRIIKARSKPVKLESVYFRIFIDKGKIYVNAYRGTKLVATIEGNEPNSIIDTIIEMFNISPRHAFYLGRELEKAYTALKLGKSYIQEEELFPDFYSSETFITKKK</sequence>
<dbReference type="InterPro" id="IPR045406">
    <property type="entry name" value="DUF6513"/>
</dbReference>
<name>A0A160VQC8_9EURY</name>
<dbReference type="NCBIfam" id="TIGR00284">
    <property type="entry name" value="dihydropteroate synthase-like protein"/>
    <property type="match status" value="1"/>
</dbReference>
<dbReference type="OrthoDB" id="70327at2157"/>
<dbReference type="EMBL" id="CP015193">
    <property type="protein sequence ID" value="ASJ15805.1"/>
    <property type="molecule type" value="Genomic_DNA"/>
</dbReference>
<reference evidence="3" key="1">
    <citation type="submission" date="2016-01" db="EMBL/GenBank/DDBJ databases">
        <authorList>
            <person name="Oliw E.H."/>
        </authorList>
    </citation>
    <scope>NUCLEOTIDE SEQUENCE</scope>
    <source>
        <strain evidence="3">1</strain>
    </source>
</reference>
<dbReference type="Proteomes" id="UP000250189">
    <property type="component" value="Chromosome"/>
</dbReference>
<reference evidence="4" key="2">
    <citation type="submission" date="2016-01" db="EMBL/GenBank/DDBJ databases">
        <authorList>
            <person name="Vorgias C.E."/>
        </authorList>
    </citation>
    <scope>NUCLEOTIDE SEQUENCE [LARGE SCALE GENOMIC DNA]</scope>
</reference>
<dbReference type="EMBL" id="LN999010">
    <property type="protein sequence ID" value="CUX77037.1"/>
    <property type="molecule type" value="Genomic_DNA"/>
</dbReference>
<dbReference type="PROSITE" id="PS50972">
    <property type="entry name" value="PTERIN_BINDING"/>
    <property type="match status" value="1"/>
</dbReference>
<dbReference type="Pfam" id="PF14251">
    <property type="entry name" value="PterinBD-DUF4346"/>
    <property type="match status" value="1"/>
</dbReference>
<keyword evidence="5" id="KW-1185">Reference proteome</keyword>
<dbReference type="SUPFAM" id="SSF51717">
    <property type="entry name" value="Dihydropteroate synthetase-like"/>
    <property type="match status" value="1"/>
</dbReference>
<dbReference type="GO" id="GO:0042558">
    <property type="term" value="P:pteridine-containing compound metabolic process"/>
    <property type="evidence" value="ECO:0007669"/>
    <property type="project" value="InterPro"/>
</dbReference>
<organism evidence="3 4">
    <name type="scientific">Thermococcus chitonophagus</name>
    <dbReference type="NCBI Taxonomy" id="54262"/>
    <lineage>
        <taxon>Archaea</taxon>
        <taxon>Methanobacteriati</taxon>
        <taxon>Methanobacteriota</taxon>
        <taxon>Thermococci</taxon>
        <taxon>Thermococcales</taxon>
        <taxon>Thermococcaceae</taxon>
        <taxon>Thermococcus</taxon>
    </lineage>
</organism>
<accession>A0A160VQC8</accession>
<dbReference type="Gene3D" id="3.20.20.20">
    <property type="entry name" value="Dihydropteroate synthase-like"/>
    <property type="match status" value="1"/>
</dbReference>
<evidence type="ECO:0000313" key="5">
    <source>
        <dbReference type="Proteomes" id="UP000250189"/>
    </source>
</evidence>
<proteinExistence type="predicted"/>
<dbReference type="Proteomes" id="UP000093069">
    <property type="component" value="Chromosome I"/>
</dbReference>
<dbReference type="KEGG" id="tch:CHITON_0258"/>
<evidence type="ECO:0000313" key="3">
    <source>
        <dbReference type="EMBL" id="CUX77037.1"/>
    </source>
</evidence>
<evidence type="ECO:0000313" key="4">
    <source>
        <dbReference type="Proteomes" id="UP000093069"/>
    </source>
</evidence>
<dbReference type="InterPro" id="IPR005236">
    <property type="entry name" value="Dihydropt_synth"/>
</dbReference>
<dbReference type="InterPro" id="IPR025595">
    <property type="entry name" value="PterinBD-DUF4346"/>
</dbReference>
<dbReference type="STRING" id="54262.CHITON_0258"/>
<evidence type="ECO:0000259" key="1">
    <source>
        <dbReference type="PROSITE" id="PS50972"/>
    </source>
</evidence>
<protein>
    <submittedName>
        <fullName evidence="2 3">Dihydropteroate synthase</fullName>
    </submittedName>
</protein>
<dbReference type="AlphaFoldDB" id="A0A160VQC8"/>
<dbReference type="GeneID" id="33321169"/>